<evidence type="ECO:0000256" key="4">
    <source>
        <dbReference type="ARBA" id="ARBA00022989"/>
    </source>
</evidence>
<protein>
    <submittedName>
        <fullName evidence="7">Unannotated protein</fullName>
    </submittedName>
</protein>
<dbReference type="SUPFAM" id="SSF103473">
    <property type="entry name" value="MFS general substrate transporter"/>
    <property type="match status" value="1"/>
</dbReference>
<dbReference type="Gene3D" id="1.20.1250.20">
    <property type="entry name" value="MFS general substrate transporter like domains"/>
    <property type="match status" value="2"/>
</dbReference>
<dbReference type="PANTHER" id="PTHR23513:SF17">
    <property type="entry name" value="MEMBRANE PROTEIN"/>
    <property type="match status" value="1"/>
</dbReference>
<dbReference type="GO" id="GO:0005886">
    <property type="term" value="C:plasma membrane"/>
    <property type="evidence" value="ECO:0007669"/>
    <property type="project" value="UniProtKB-SubCell"/>
</dbReference>
<dbReference type="EMBL" id="CAEZTS010000234">
    <property type="protein sequence ID" value="CAB4595877.1"/>
    <property type="molecule type" value="Genomic_DNA"/>
</dbReference>
<dbReference type="AlphaFoldDB" id="A0A6J6G3U5"/>
<feature type="transmembrane region" description="Helical" evidence="6">
    <location>
        <begin position="68"/>
        <end position="90"/>
    </location>
</feature>
<sequence>MTSSRAEKTLLRHGSSVHVSRIALLRYIDVRRLLGGQVLGQAADAALSMILANELLLGHSDGPTNTRLVHMVIAAAIPLLCAGPLAGYLSDHFSRRSILVSGQVVRMLSATMLLLSLHLDWSTVAIGLWAVGLCTNRVLYNARIASLRHVVRDHELVAANSLSLLLGSVSGVLGASIGVASLRLLGASALTLVIVGHASAMIAWCRIRAVLGGGAEHEHVRWSVVVEQFRHSKTRYSMVATSSHRLIFGCILASTALRLDSLATGTTIAFGSVIAANGLGSFLGSLTAEWANENLHRKPLTVATFALTAVFAGTACAFDDRYGYLMTVVLVAFLFQNLRLCTDATIQSNACRGAGGRTFAAYDLSYNLAFLLGVLIALSFESNIGGVTVLASSALVALLGSVGLFLLRRADYLDLGGFRDGMAPEILPETRGIQAERVLP</sequence>
<keyword evidence="5 6" id="KW-0472">Membrane</keyword>
<gene>
    <name evidence="7" type="ORF">UFOPK1722_01892</name>
</gene>
<keyword evidence="3 6" id="KW-0812">Transmembrane</keyword>
<keyword evidence="4 6" id="KW-1133">Transmembrane helix</keyword>
<feature type="transmembrane region" description="Helical" evidence="6">
    <location>
        <begin position="121"/>
        <end position="140"/>
    </location>
</feature>
<accession>A0A6J6G3U5</accession>
<evidence type="ECO:0000256" key="5">
    <source>
        <dbReference type="ARBA" id="ARBA00023136"/>
    </source>
</evidence>
<feature type="transmembrane region" description="Helical" evidence="6">
    <location>
        <begin position="268"/>
        <end position="288"/>
    </location>
</feature>
<feature type="transmembrane region" description="Helical" evidence="6">
    <location>
        <begin position="361"/>
        <end position="380"/>
    </location>
</feature>
<reference evidence="7" key="1">
    <citation type="submission" date="2020-05" db="EMBL/GenBank/DDBJ databases">
        <authorList>
            <person name="Chiriac C."/>
            <person name="Salcher M."/>
            <person name="Ghai R."/>
            <person name="Kavagutti S V."/>
        </authorList>
    </citation>
    <scope>NUCLEOTIDE SEQUENCE</scope>
</reference>
<evidence type="ECO:0000256" key="2">
    <source>
        <dbReference type="ARBA" id="ARBA00022475"/>
    </source>
</evidence>
<feature type="transmembrane region" description="Helical" evidence="6">
    <location>
        <begin position="300"/>
        <end position="318"/>
    </location>
</feature>
<organism evidence="7">
    <name type="scientific">freshwater metagenome</name>
    <dbReference type="NCBI Taxonomy" id="449393"/>
    <lineage>
        <taxon>unclassified sequences</taxon>
        <taxon>metagenomes</taxon>
        <taxon>ecological metagenomes</taxon>
    </lineage>
</organism>
<evidence type="ECO:0000256" key="1">
    <source>
        <dbReference type="ARBA" id="ARBA00004651"/>
    </source>
</evidence>
<evidence type="ECO:0000313" key="7">
    <source>
        <dbReference type="EMBL" id="CAB4595877.1"/>
    </source>
</evidence>
<proteinExistence type="predicted"/>
<keyword evidence="2" id="KW-1003">Cell membrane</keyword>
<feature type="transmembrane region" description="Helical" evidence="6">
    <location>
        <begin position="161"/>
        <end position="179"/>
    </location>
</feature>
<dbReference type="InterPro" id="IPR036259">
    <property type="entry name" value="MFS_trans_sf"/>
</dbReference>
<dbReference type="PANTHER" id="PTHR23513">
    <property type="entry name" value="INTEGRAL MEMBRANE EFFLUX PROTEIN-RELATED"/>
    <property type="match status" value="1"/>
</dbReference>
<feature type="transmembrane region" description="Helical" evidence="6">
    <location>
        <begin position="386"/>
        <end position="407"/>
    </location>
</feature>
<feature type="transmembrane region" description="Helical" evidence="6">
    <location>
        <begin position="324"/>
        <end position="341"/>
    </location>
</feature>
<evidence type="ECO:0000256" key="3">
    <source>
        <dbReference type="ARBA" id="ARBA00022692"/>
    </source>
</evidence>
<name>A0A6J6G3U5_9ZZZZ</name>
<evidence type="ECO:0000256" key="6">
    <source>
        <dbReference type="SAM" id="Phobius"/>
    </source>
</evidence>
<comment type="subcellular location">
    <subcellularLocation>
        <location evidence="1">Cell membrane</location>
        <topology evidence="1">Multi-pass membrane protein</topology>
    </subcellularLocation>
</comment>